<evidence type="ECO:0000256" key="7">
    <source>
        <dbReference type="HAMAP-Rule" id="MF_02065"/>
    </source>
</evidence>
<name>A0A6B0YY70_9CHLR</name>
<dbReference type="InterPro" id="IPR003770">
    <property type="entry name" value="MLTG-like"/>
</dbReference>
<gene>
    <name evidence="7 8" type="primary">mltG</name>
    <name evidence="8" type="ORF">F4Y42_15935</name>
</gene>
<dbReference type="GO" id="GO:0071555">
    <property type="term" value="P:cell wall organization"/>
    <property type="evidence" value="ECO:0007669"/>
    <property type="project" value="UniProtKB-KW"/>
</dbReference>
<keyword evidence="5 7" id="KW-0456">Lyase</keyword>
<dbReference type="HAMAP" id="MF_02065">
    <property type="entry name" value="MltG"/>
    <property type="match status" value="1"/>
</dbReference>
<proteinExistence type="inferred from homology"/>
<dbReference type="PANTHER" id="PTHR30518:SF2">
    <property type="entry name" value="ENDOLYTIC MUREIN TRANSGLYCOSYLASE"/>
    <property type="match status" value="1"/>
</dbReference>
<accession>A0A6B0YY70</accession>
<evidence type="ECO:0000313" key="8">
    <source>
        <dbReference type="EMBL" id="MXY94929.1"/>
    </source>
</evidence>
<dbReference type="PANTHER" id="PTHR30518">
    <property type="entry name" value="ENDOLYTIC MUREIN TRANSGLYCOSYLASE"/>
    <property type="match status" value="1"/>
</dbReference>
<keyword evidence="3 7" id="KW-1133">Transmembrane helix</keyword>
<protein>
    <recommendedName>
        <fullName evidence="7">Endolytic murein transglycosylase</fullName>
        <ecNumber evidence="7">4.2.2.29</ecNumber>
    </recommendedName>
    <alternativeName>
        <fullName evidence="7">Peptidoglycan lytic transglycosylase</fullName>
    </alternativeName>
    <alternativeName>
        <fullName evidence="7">Peptidoglycan polymerization terminase</fullName>
    </alternativeName>
</protein>
<keyword evidence="2 7" id="KW-0812">Transmembrane</keyword>
<dbReference type="AlphaFoldDB" id="A0A6B0YY70"/>
<reference evidence="8" key="1">
    <citation type="submission" date="2019-09" db="EMBL/GenBank/DDBJ databases">
        <title>Characterisation of the sponge microbiome using genome-centric metagenomics.</title>
        <authorList>
            <person name="Engelberts J.P."/>
            <person name="Robbins S.J."/>
            <person name="De Goeij J.M."/>
            <person name="Aranda M."/>
            <person name="Bell S.C."/>
            <person name="Webster N.S."/>
        </authorList>
    </citation>
    <scope>NUCLEOTIDE SEQUENCE</scope>
    <source>
        <strain evidence="8">SB0664_bin_27</strain>
    </source>
</reference>
<comment type="catalytic activity">
    <reaction evidence="7">
        <text>a peptidoglycan chain = a peptidoglycan chain with N-acetyl-1,6-anhydromuramyl-[peptide] at the reducing end + a peptidoglycan chain with N-acetylglucosamine at the non-reducing end.</text>
        <dbReference type="EC" id="4.2.2.29"/>
    </reaction>
</comment>
<keyword evidence="4 7" id="KW-0472">Membrane</keyword>
<dbReference type="EMBL" id="VXRG01000130">
    <property type="protein sequence ID" value="MXY94929.1"/>
    <property type="molecule type" value="Genomic_DNA"/>
</dbReference>
<comment type="function">
    <text evidence="7">Functions as a peptidoglycan terminase that cleaves nascent peptidoglycan strands endolytically to terminate their elongation.</text>
</comment>
<dbReference type="Pfam" id="PF02618">
    <property type="entry name" value="YceG"/>
    <property type="match status" value="1"/>
</dbReference>
<evidence type="ECO:0000256" key="5">
    <source>
        <dbReference type="ARBA" id="ARBA00023239"/>
    </source>
</evidence>
<evidence type="ECO:0000256" key="3">
    <source>
        <dbReference type="ARBA" id="ARBA00022989"/>
    </source>
</evidence>
<dbReference type="CDD" id="cd08010">
    <property type="entry name" value="MltG_like"/>
    <property type="match status" value="1"/>
</dbReference>
<keyword evidence="6 7" id="KW-0961">Cell wall biogenesis/degradation</keyword>
<dbReference type="Gene3D" id="3.30.1490.480">
    <property type="entry name" value="Endolytic murein transglycosylase"/>
    <property type="match status" value="1"/>
</dbReference>
<comment type="caution">
    <text evidence="8">The sequence shown here is derived from an EMBL/GenBank/DDBJ whole genome shotgun (WGS) entry which is preliminary data.</text>
</comment>
<evidence type="ECO:0000256" key="6">
    <source>
        <dbReference type="ARBA" id="ARBA00023316"/>
    </source>
</evidence>
<comment type="subcellular location">
    <subcellularLocation>
        <location evidence="7">Cell membrane</location>
        <topology evidence="7">Single-pass membrane protein</topology>
    </subcellularLocation>
</comment>
<feature type="transmembrane region" description="Helical" evidence="7">
    <location>
        <begin position="54"/>
        <end position="73"/>
    </location>
</feature>
<keyword evidence="1 7" id="KW-1003">Cell membrane</keyword>
<organism evidence="8">
    <name type="scientific">Caldilineaceae bacterium SB0664_bin_27</name>
    <dbReference type="NCBI Taxonomy" id="2605260"/>
    <lineage>
        <taxon>Bacteria</taxon>
        <taxon>Bacillati</taxon>
        <taxon>Chloroflexota</taxon>
        <taxon>Caldilineae</taxon>
        <taxon>Caldilineales</taxon>
        <taxon>Caldilineaceae</taxon>
    </lineage>
</organism>
<evidence type="ECO:0000256" key="4">
    <source>
        <dbReference type="ARBA" id="ARBA00023136"/>
    </source>
</evidence>
<sequence>MVSRVVFRSAKCYNWRVAAPARSGASRVPRSGSPTVQRLIITHRSNSGLKAESLLLNLIRVSFLILVILVLWGTGTVLRAHLTEQFLAVERQSEALIDPDEGEDALTPENIEAYILALMLRFREEELAVPASDDPRPRPFAINPGEPARYIAARLAAAGFIRDADLFNLYLRVERLERNIEAGHFMLAESMTVPEIANELQQARFEEVPVTIPEGFRAEEIAERLAANLVIDSERFLTAVRQPHSLDLVADYEFLNNLPAGASLEGYLFPDTYRFPVNASGPEIILASMLENFGNRLGADGLSGGNSGMSGHELITLASVVEREAVQDDERPLIASVYLNRLNSRCPDVGGRYLQADPTVQYAKGTTGNWWWKPQTIEEYAQVESLYNTYLHPGLPPGPIASPGLRAIEATRNPSQTTYCFFLATGEEGRHVFAQTLAEHTQNLSIYGYQP</sequence>
<evidence type="ECO:0000256" key="1">
    <source>
        <dbReference type="ARBA" id="ARBA00022475"/>
    </source>
</evidence>
<dbReference type="Gene3D" id="3.30.160.60">
    <property type="entry name" value="Classic Zinc Finger"/>
    <property type="match status" value="1"/>
</dbReference>
<dbReference type="GO" id="GO:0009252">
    <property type="term" value="P:peptidoglycan biosynthetic process"/>
    <property type="evidence" value="ECO:0007669"/>
    <property type="project" value="UniProtKB-UniRule"/>
</dbReference>
<comment type="similarity">
    <text evidence="7">Belongs to the transglycosylase MltG family.</text>
</comment>
<dbReference type="NCBIfam" id="TIGR00247">
    <property type="entry name" value="endolytic transglycosylase MltG"/>
    <property type="match status" value="1"/>
</dbReference>
<evidence type="ECO:0000256" key="2">
    <source>
        <dbReference type="ARBA" id="ARBA00022692"/>
    </source>
</evidence>
<dbReference type="EC" id="4.2.2.29" evidence="7"/>
<feature type="site" description="Important for catalytic activity" evidence="7">
    <location>
        <position position="324"/>
    </location>
</feature>
<dbReference type="GO" id="GO:0005886">
    <property type="term" value="C:plasma membrane"/>
    <property type="evidence" value="ECO:0007669"/>
    <property type="project" value="UniProtKB-SubCell"/>
</dbReference>
<dbReference type="GO" id="GO:0008932">
    <property type="term" value="F:lytic endotransglycosylase activity"/>
    <property type="evidence" value="ECO:0007669"/>
    <property type="project" value="UniProtKB-UniRule"/>
</dbReference>